<comment type="similarity">
    <text evidence="1">Belongs to the DinB family.</text>
</comment>
<dbReference type="InterPro" id="IPR034660">
    <property type="entry name" value="DinB/YfiT-like"/>
</dbReference>
<reference evidence="4 5" key="1">
    <citation type="submission" date="2017-04" db="EMBL/GenBank/DDBJ databases">
        <authorList>
            <person name="Afonso C.L."/>
            <person name="Miller P.J."/>
            <person name="Scott M.A."/>
            <person name="Spackman E."/>
            <person name="Goraichik I."/>
            <person name="Dimitrov K.M."/>
            <person name="Suarez D.L."/>
            <person name="Swayne D.E."/>
        </authorList>
    </citation>
    <scope>NUCLEOTIDE SEQUENCE [LARGE SCALE GENOMIC DNA]</scope>
    <source>
        <strain evidence="4 5">N3/975</strain>
    </source>
</reference>
<dbReference type="EMBL" id="LT840184">
    <property type="protein sequence ID" value="SMF79988.1"/>
    <property type="molecule type" value="Genomic_DNA"/>
</dbReference>
<dbReference type="Proteomes" id="UP000192940">
    <property type="component" value="Chromosome I"/>
</dbReference>
<keyword evidence="5" id="KW-1185">Reference proteome</keyword>
<evidence type="ECO:0000313" key="4">
    <source>
        <dbReference type="EMBL" id="SMF79988.1"/>
    </source>
</evidence>
<evidence type="ECO:0000256" key="3">
    <source>
        <dbReference type="PIRSR" id="PIRSR607837-1"/>
    </source>
</evidence>
<sequence length="172" mass="20285">MKQYVLQQFDYHVWANKKVCAYLQELSEEIYRQKMMSVFPTIYDVMVHIYVVDSNWLTFFTAGDVMEMSEEYIEQVKAETDRLVAETEGKRIEQLGVMMETLGERFRAFIEQHEDIESMYSSGGFKARYVDFIQHIVNHGSYHRGNITAMLRQLGHPGTPTDYGFYLYTLDQ</sequence>
<gene>
    <name evidence="4" type="ORF">SAMN05661091_1792</name>
</gene>
<accession>A0A1X7H6H2</accession>
<protein>
    <submittedName>
        <fullName evidence="4">Uncharacterized damage-inducible protein DinB (Forms a four-helix bundle)</fullName>
    </submittedName>
</protein>
<feature type="binding site" evidence="3">
    <location>
        <position position="48"/>
    </location>
    <ligand>
        <name>a divalent metal cation</name>
        <dbReference type="ChEBI" id="CHEBI:60240"/>
    </ligand>
</feature>
<dbReference type="PANTHER" id="PTHR37302:SF1">
    <property type="entry name" value="PROTEIN DINB"/>
    <property type="match status" value="1"/>
</dbReference>
<organism evidence="4 5">
    <name type="scientific">Paenibacillus uliginis N3/975</name>
    <dbReference type="NCBI Taxonomy" id="1313296"/>
    <lineage>
        <taxon>Bacteria</taxon>
        <taxon>Bacillati</taxon>
        <taxon>Bacillota</taxon>
        <taxon>Bacilli</taxon>
        <taxon>Bacillales</taxon>
        <taxon>Paenibacillaceae</taxon>
        <taxon>Paenibacillus</taxon>
    </lineage>
</organism>
<proteinExistence type="inferred from homology"/>
<keyword evidence="2 3" id="KW-0479">Metal-binding</keyword>
<feature type="binding site" evidence="3">
    <location>
        <position position="139"/>
    </location>
    <ligand>
        <name>a divalent metal cation</name>
        <dbReference type="ChEBI" id="CHEBI:60240"/>
    </ligand>
</feature>
<dbReference type="AlphaFoldDB" id="A0A1X7H6H2"/>
<name>A0A1X7H6H2_9BACL</name>
<dbReference type="STRING" id="1313296.SAMN05661091_1792"/>
<dbReference type="InterPro" id="IPR007837">
    <property type="entry name" value="DinB"/>
</dbReference>
<dbReference type="GO" id="GO:0046872">
    <property type="term" value="F:metal ion binding"/>
    <property type="evidence" value="ECO:0007669"/>
    <property type="project" value="UniProtKB-KW"/>
</dbReference>
<evidence type="ECO:0000313" key="5">
    <source>
        <dbReference type="Proteomes" id="UP000192940"/>
    </source>
</evidence>
<dbReference type="SUPFAM" id="SSF109854">
    <property type="entry name" value="DinB/YfiT-like putative metalloenzymes"/>
    <property type="match status" value="1"/>
</dbReference>
<dbReference type="PANTHER" id="PTHR37302">
    <property type="entry name" value="SLR1116 PROTEIN"/>
    <property type="match status" value="1"/>
</dbReference>
<evidence type="ECO:0000256" key="2">
    <source>
        <dbReference type="ARBA" id="ARBA00022723"/>
    </source>
</evidence>
<dbReference type="Gene3D" id="1.20.120.450">
    <property type="entry name" value="dinb family like domain"/>
    <property type="match status" value="1"/>
</dbReference>
<evidence type="ECO:0000256" key="1">
    <source>
        <dbReference type="ARBA" id="ARBA00008635"/>
    </source>
</evidence>
<feature type="binding site" evidence="3">
    <location>
        <position position="143"/>
    </location>
    <ligand>
        <name>a divalent metal cation</name>
        <dbReference type="ChEBI" id="CHEBI:60240"/>
    </ligand>
</feature>
<dbReference type="Pfam" id="PF05163">
    <property type="entry name" value="DinB"/>
    <property type="match status" value="1"/>
</dbReference>
<dbReference type="RefSeq" id="WP_208918667.1">
    <property type="nucleotide sequence ID" value="NZ_LT840184.1"/>
</dbReference>